<evidence type="ECO:0000256" key="1">
    <source>
        <dbReference type="ARBA" id="ARBA00004613"/>
    </source>
</evidence>
<evidence type="ECO:0000259" key="4">
    <source>
        <dbReference type="Pfam" id="PF24517"/>
    </source>
</evidence>
<comment type="subcellular location">
    <subcellularLocation>
        <location evidence="1">Secreted</location>
    </subcellularLocation>
</comment>
<dbReference type="RefSeq" id="WP_210045302.1">
    <property type="nucleotide sequence ID" value="NZ_JBHLVU010000010.1"/>
</dbReference>
<evidence type="ECO:0000313" key="5">
    <source>
        <dbReference type="EMBL" id="MBW7453262.1"/>
    </source>
</evidence>
<protein>
    <submittedName>
        <fullName evidence="5">DNRLRE domain-containing protein</fullName>
    </submittedName>
</protein>
<comment type="caution">
    <text evidence="5">The sequence shown here is derived from an EMBL/GenBank/DDBJ whole genome shotgun (WGS) entry which is preliminary data.</text>
</comment>
<accession>A0ABS7BX92</accession>
<proteinExistence type="predicted"/>
<evidence type="ECO:0000256" key="3">
    <source>
        <dbReference type="ARBA" id="ARBA00022729"/>
    </source>
</evidence>
<name>A0ABS7BX92_9BACL</name>
<feature type="domain" description="Carbohydrate-binding module family 96" evidence="4">
    <location>
        <begin position="31"/>
        <end position="175"/>
    </location>
</feature>
<gene>
    <name evidence="5" type="ORF">K0U00_04345</name>
</gene>
<dbReference type="Proteomes" id="UP001519887">
    <property type="component" value="Unassembled WGS sequence"/>
</dbReference>
<dbReference type="EMBL" id="JAHZIK010000055">
    <property type="protein sequence ID" value="MBW7453262.1"/>
    <property type="molecule type" value="Genomic_DNA"/>
</dbReference>
<dbReference type="NCBIfam" id="NF033679">
    <property type="entry name" value="DNRLRE_dom"/>
    <property type="match status" value="1"/>
</dbReference>
<dbReference type="Pfam" id="PF24517">
    <property type="entry name" value="CBM96"/>
    <property type="match status" value="1"/>
</dbReference>
<evidence type="ECO:0000256" key="2">
    <source>
        <dbReference type="ARBA" id="ARBA00022525"/>
    </source>
</evidence>
<keyword evidence="6" id="KW-1185">Reference proteome</keyword>
<dbReference type="InterPro" id="IPR055372">
    <property type="entry name" value="CBM96"/>
</dbReference>
<evidence type="ECO:0000313" key="6">
    <source>
        <dbReference type="Proteomes" id="UP001519887"/>
    </source>
</evidence>
<keyword evidence="3" id="KW-0732">Signal</keyword>
<reference evidence="5 6" key="1">
    <citation type="submission" date="2021-07" db="EMBL/GenBank/DDBJ databases">
        <title>Paenibacillus radiodurans sp. nov., isolated from the southeastern edge of Tengger Desert.</title>
        <authorList>
            <person name="Zhang G."/>
        </authorList>
    </citation>
    <scope>NUCLEOTIDE SEQUENCE [LARGE SCALE GENOMIC DNA]</scope>
    <source>
        <strain evidence="5 6">CCM 7311</strain>
    </source>
</reference>
<organism evidence="5 6">
    <name type="scientific">Paenibacillus sepulcri</name>
    <dbReference type="NCBI Taxonomy" id="359917"/>
    <lineage>
        <taxon>Bacteria</taxon>
        <taxon>Bacillati</taxon>
        <taxon>Bacillota</taxon>
        <taxon>Bacilli</taxon>
        <taxon>Bacillales</taxon>
        <taxon>Paenibacillaceae</taxon>
        <taxon>Paenibacillus</taxon>
    </lineage>
</organism>
<keyword evidence="2" id="KW-0964">Secreted</keyword>
<sequence>MRKSYMVLLIVFMLFTMTLYQGGPVAEAAAITTITPSADTDTQSDGTEGTNANLYASQWNSIFTKFSLTGLSGTVTNAKVRIYHSSHVLNHTLIVSGASTESWNEGGAKPSLGTQIASQSVTGTGYYEFDVTSAVQNKLSASQSSLTLGFGTNIGTWEQYQSRESGNTPQLVITTDNNGGGGSGTMKIGTNFWFLASWSGETPFKTSVNWSTAYASGTDIWNPVFISELAPYSTLRFMDWGGTNNSKIQTWSQRRLPTDPGNSDIGYIGSGDPMKAGLAYEWMIDLCNRTNKDMWINLPHLSDDSYAQQLATLIKQKLNANLKVYVEYSNETWNGGFTQFQYTLDQGVINGLPGSNQWYQGGAFSLYRSVHIWQQFANVFGSQLSSRVVRVASFSGNYDIFDQSYNSVINSTAWNPTSQKADLFAIAPYVGSGLDGASPNIQSAFHQDIDATFNDRVLPAVTIAQKYNVPLGTYEGGQHLLVNADQWSGNPDIYNEYTYMLNKFAPYFTLFSHYTNAGTWSTGGAWGAKQFTGQPAANAPKYRAIADWIAAHP</sequence>